<dbReference type="InterPro" id="IPR024781">
    <property type="entry name" value="MSP_C"/>
</dbReference>
<feature type="chain" id="PRO_5028435937" evidence="2">
    <location>
        <begin position="24"/>
        <end position="230"/>
    </location>
</feature>
<dbReference type="Pfam" id="PF12948">
    <property type="entry name" value="MSP7_C"/>
    <property type="match status" value="1"/>
</dbReference>
<proteinExistence type="predicted"/>
<feature type="signal peptide" evidence="2">
    <location>
        <begin position="1"/>
        <end position="23"/>
    </location>
</feature>
<dbReference type="VEuPathDB" id="PlasmoDB:PVVCY_1305190"/>
<reference evidence="4 5" key="1">
    <citation type="submission" date="2020-08" db="EMBL/GenBank/DDBJ databases">
        <authorList>
            <person name="Ramaprasad A."/>
        </authorList>
    </citation>
    <scope>NUCLEOTIDE SEQUENCE [LARGE SCALE GENOMIC DNA]</scope>
</reference>
<dbReference type="EMBL" id="LR865426">
    <property type="protein sequence ID" value="CAD2099054.1"/>
    <property type="molecule type" value="Genomic_DNA"/>
</dbReference>
<evidence type="ECO:0000313" key="5">
    <source>
        <dbReference type="Proteomes" id="UP000515697"/>
    </source>
</evidence>
<dbReference type="VEuPathDB" id="PlasmoDB:PVBDA_1305400"/>
<evidence type="ECO:0000256" key="1">
    <source>
        <dbReference type="SAM" id="MobiDB-lite"/>
    </source>
</evidence>
<name>A0A6V7SJZ5_PLAVN</name>
<sequence length="230" mass="25855">MKINKYLSPLVILALYSAVVCDSTTNSNSIDVPNDINKIDASNNSLSDNINKESGDENSGCNCNGKKDSNSSSSGKPCLSCNDKNAEKGDTSSAEDKLINILSPNYTDDFFNSVIANINTSDNGEYKIKYEDFKNKYDNIMAIDQREFEIFSKLVEGFMKNNKEMNLSSDYLYEVITKALSDTAFKAEFKDFMNNMYSFVKKKHEGKTLSESDKQYMTLFENVLSLLNTM</sequence>
<evidence type="ECO:0000313" key="4">
    <source>
        <dbReference type="EMBL" id="CAD2099054.1"/>
    </source>
</evidence>
<accession>A0A6V7SJZ5</accession>
<dbReference type="VEuPathDB" id="PlasmoDB:PVLDE_1305640"/>
<keyword evidence="2" id="KW-0732">Signal</keyword>
<protein>
    <submittedName>
        <fullName evidence="4">MSP7-like protein</fullName>
    </submittedName>
</protein>
<feature type="domain" description="Merozoite surface protein C-terminal" evidence="3">
    <location>
        <begin position="105"/>
        <end position="224"/>
    </location>
</feature>
<dbReference type="AlphaFoldDB" id="A0A6V7SJZ5"/>
<dbReference type="VEuPathDB" id="PlasmoDB:PVSEL_0501890"/>
<evidence type="ECO:0000256" key="2">
    <source>
        <dbReference type="SAM" id="SignalP"/>
    </source>
</evidence>
<dbReference type="VEuPathDB" id="PlasmoDB:PVPCR_0501920"/>
<dbReference type="Proteomes" id="UP000515697">
    <property type="component" value="Chromosome PVSEL_05"/>
</dbReference>
<gene>
    <name evidence="4" type="ORF">PVSEL_0501890</name>
</gene>
<feature type="region of interest" description="Disordered" evidence="1">
    <location>
        <begin position="32"/>
        <end position="78"/>
    </location>
</feature>
<feature type="compositionally biased region" description="Polar residues" evidence="1">
    <location>
        <begin position="40"/>
        <end position="49"/>
    </location>
</feature>
<organism evidence="4 5">
    <name type="scientific">Plasmodium vinckei</name>
    <dbReference type="NCBI Taxonomy" id="5860"/>
    <lineage>
        <taxon>Eukaryota</taxon>
        <taxon>Sar</taxon>
        <taxon>Alveolata</taxon>
        <taxon>Apicomplexa</taxon>
        <taxon>Aconoidasida</taxon>
        <taxon>Haemosporida</taxon>
        <taxon>Plasmodiidae</taxon>
        <taxon>Plasmodium</taxon>
        <taxon>Plasmodium (Vinckeia)</taxon>
    </lineage>
</organism>
<evidence type="ECO:0000259" key="3">
    <source>
        <dbReference type="Pfam" id="PF12948"/>
    </source>
</evidence>